<keyword evidence="1" id="KW-0479">Metal-binding</keyword>
<dbReference type="RefSeq" id="XP_019619470.1">
    <property type="nucleotide sequence ID" value="XM_019763911.1"/>
</dbReference>
<evidence type="ECO:0000256" key="1">
    <source>
        <dbReference type="PROSITE-ProRule" id="PRU00042"/>
    </source>
</evidence>
<dbReference type="PROSITE" id="PS50157">
    <property type="entry name" value="ZINC_FINGER_C2H2_2"/>
    <property type="match status" value="1"/>
</dbReference>
<dbReference type="Proteomes" id="UP000515135">
    <property type="component" value="Unplaced"/>
</dbReference>
<dbReference type="SUPFAM" id="SSF57667">
    <property type="entry name" value="beta-beta-alpha zinc fingers"/>
    <property type="match status" value="1"/>
</dbReference>
<feature type="compositionally biased region" description="Basic and acidic residues" evidence="2">
    <location>
        <begin position="20"/>
        <end position="30"/>
    </location>
</feature>
<dbReference type="KEGG" id="bbel:109466238"/>
<feature type="compositionally biased region" description="Basic and acidic residues" evidence="2">
    <location>
        <begin position="45"/>
        <end position="65"/>
    </location>
</feature>
<keyword evidence="1" id="KW-0863">Zinc-finger</keyword>
<keyword evidence="1" id="KW-0862">Zinc</keyword>
<dbReference type="SMART" id="SM00355">
    <property type="entry name" value="ZnF_C2H2"/>
    <property type="match status" value="1"/>
</dbReference>
<feature type="compositionally biased region" description="Low complexity" evidence="2">
    <location>
        <begin position="123"/>
        <end position="132"/>
    </location>
</feature>
<dbReference type="GeneID" id="109466238"/>
<dbReference type="AlphaFoldDB" id="A0A6P4XS76"/>
<keyword evidence="4" id="KW-1185">Reference proteome</keyword>
<feature type="domain" description="C2H2-type" evidence="3">
    <location>
        <begin position="3"/>
        <end position="31"/>
    </location>
</feature>
<reference evidence="5" key="1">
    <citation type="submission" date="2025-08" db="UniProtKB">
        <authorList>
            <consortium name="RefSeq"/>
        </authorList>
    </citation>
    <scope>IDENTIFICATION</scope>
    <source>
        <tissue evidence="5">Gonad</tissue>
    </source>
</reference>
<evidence type="ECO:0000259" key="3">
    <source>
        <dbReference type="PROSITE" id="PS50157"/>
    </source>
</evidence>
<organism evidence="4 5">
    <name type="scientific">Branchiostoma belcheri</name>
    <name type="common">Amphioxus</name>
    <dbReference type="NCBI Taxonomy" id="7741"/>
    <lineage>
        <taxon>Eukaryota</taxon>
        <taxon>Metazoa</taxon>
        <taxon>Chordata</taxon>
        <taxon>Cephalochordata</taxon>
        <taxon>Leptocardii</taxon>
        <taxon>Amphioxiformes</taxon>
        <taxon>Branchiostomatidae</taxon>
        <taxon>Branchiostoma</taxon>
    </lineage>
</organism>
<dbReference type="PROSITE" id="PS00028">
    <property type="entry name" value="ZINC_FINGER_C2H2_1"/>
    <property type="match status" value="1"/>
</dbReference>
<sequence>MSFVCEICDKEFARKFNLDRHQERKHRDESAVASGEVVVDPETGSYRKRDVFDDDSDISHEHDTDALDSSVDEEDEEDEEPTVSQDEVTVSDEDESVVDSEEAESVTETDSDESDSESDADSDVSSNTASYGESEEYGYDSGDEEEWTLYRDWSIPLKHEPGDVPQRVIKETKRAGKKFYLVEFAAMPRYGYNIEYSKNWVPEQKLMTKYGYLVLK</sequence>
<evidence type="ECO:0000313" key="4">
    <source>
        <dbReference type="Proteomes" id="UP000515135"/>
    </source>
</evidence>
<feature type="region of interest" description="Disordered" evidence="2">
    <location>
        <begin position="20"/>
        <end position="143"/>
    </location>
</feature>
<name>A0A6P4XS76_BRABE</name>
<accession>A0A6P4XS76</accession>
<feature type="compositionally biased region" description="Acidic residues" evidence="2">
    <location>
        <begin position="70"/>
        <end position="81"/>
    </location>
</feature>
<dbReference type="InterPro" id="IPR013087">
    <property type="entry name" value="Znf_C2H2_type"/>
</dbReference>
<gene>
    <name evidence="5" type="primary">LOC109466238</name>
</gene>
<dbReference type="GO" id="GO:0008270">
    <property type="term" value="F:zinc ion binding"/>
    <property type="evidence" value="ECO:0007669"/>
    <property type="project" value="UniProtKB-KW"/>
</dbReference>
<feature type="compositionally biased region" description="Acidic residues" evidence="2">
    <location>
        <begin position="133"/>
        <end position="143"/>
    </location>
</feature>
<dbReference type="InterPro" id="IPR036236">
    <property type="entry name" value="Znf_C2H2_sf"/>
</dbReference>
<dbReference type="Gene3D" id="3.30.160.60">
    <property type="entry name" value="Classic Zinc Finger"/>
    <property type="match status" value="1"/>
</dbReference>
<protein>
    <submittedName>
        <fullName evidence="5">Uncharacterized protein LOC109466238</fullName>
    </submittedName>
</protein>
<evidence type="ECO:0000256" key="2">
    <source>
        <dbReference type="SAM" id="MobiDB-lite"/>
    </source>
</evidence>
<feature type="compositionally biased region" description="Acidic residues" evidence="2">
    <location>
        <begin position="89"/>
        <end position="122"/>
    </location>
</feature>
<evidence type="ECO:0000313" key="5">
    <source>
        <dbReference type="RefSeq" id="XP_019619470.1"/>
    </source>
</evidence>
<dbReference type="OrthoDB" id="10113346at2759"/>
<proteinExistence type="predicted"/>